<dbReference type="InterPro" id="IPR054170">
    <property type="entry name" value="RlmL_1st"/>
</dbReference>
<evidence type="ECO:0000313" key="4">
    <source>
        <dbReference type="EMBL" id="MXS27582.1"/>
    </source>
</evidence>
<organism evidence="4 5">
    <name type="scientific">Enterococcus gallinarum</name>
    <dbReference type="NCBI Taxonomy" id="1353"/>
    <lineage>
        <taxon>Bacteria</taxon>
        <taxon>Bacillati</taxon>
        <taxon>Bacillota</taxon>
        <taxon>Bacilli</taxon>
        <taxon>Lactobacillales</taxon>
        <taxon>Enterococcaceae</taxon>
        <taxon>Enterococcus</taxon>
    </lineage>
</organism>
<reference evidence="4 5" key="1">
    <citation type="submission" date="2019-04" db="EMBL/GenBank/DDBJ databases">
        <title>Step-wise assembly of the neonatal virome modulated by breast feeding.</title>
        <authorList>
            <person name="Liang G."/>
            <person name="Bushman F."/>
        </authorList>
    </citation>
    <scope>NUCLEOTIDE SEQUENCE [LARGE SCALE GENOMIC DNA]</scope>
    <source>
        <strain evidence="4 5">E3404</strain>
    </source>
</reference>
<dbReference type="Gene3D" id="3.30.2130.30">
    <property type="match status" value="1"/>
</dbReference>
<keyword evidence="1 4" id="KW-0489">Methyltransferase</keyword>
<keyword evidence="2" id="KW-0694">RNA-binding</keyword>
<dbReference type="GO" id="GO:0070043">
    <property type="term" value="F:rRNA (guanine-N7-)-methyltransferase activity"/>
    <property type="evidence" value="ECO:0007669"/>
    <property type="project" value="TreeGrafter"/>
</dbReference>
<evidence type="ECO:0000259" key="3">
    <source>
        <dbReference type="PROSITE" id="PS51165"/>
    </source>
</evidence>
<dbReference type="PANTHER" id="PTHR47313">
    <property type="entry name" value="RIBOSOMAL RNA LARGE SUBUNIT METHYLTRANSFERASE K/L"/>
    <property type="match status" value="1"/>
</dbReference>
<dbReference type="Pfam" id="PF02926">
    <property type="entry name" value="THUMP"/>
    <property type="match status" value="1"/>
</dbReference>
<proteinExistence type="predicted"/>
<evidence type="ECO:0000313" key="5">
    <source>
        <dbReference type="Proteomes" id="UP000439965"/>
    </source>
</evidence>
<comment type="caution">
    <text evidence="4">The sequence shown here is derived from an EMBL/GenBank/DDBJ whole genome shotgun (WGS) entry which is preliminary data.</text>
</comment>
<dbReference type="RefSeq" id="WP_237440945.1">
    <property type="nucleotide sequence ID" value="NZ_WVTI01000053.1"/>
</dbReference>
<dbReference type="EMBL" id="WVTI01000053">
    <property type="protein sequence ID" value="MXS27582.1"/>
    <property type="molecule type" value="Genomic_DNA"/>
</dbReference>
<dbReference type="GO" id="GO:0003723">
    <property type="term" value="F:RNA binding"/>
    <property type="evidence" value="ECO:0007669"/>
    <property type="project" value="UniProtKB-UniRule"/>
</dbReference>
<protein>
    <submittedName>
        <fullName evidence="4">Class I SAM-dependent RNA methyltransferase</fullName>
    </submittedName>
</protein>
<feature type="non-terminal residue" evidence="4">
    <location>
        <position position="183"/>
    </location>
</feature>
<dbReference type="PANTHER" id="PTHR47313:SF1">
    <property type="entry name" value="RIBOSOMAL RNA LARGE SUBUNIT METHYLTRANSFERASE K_L"/>
    <property type="match status" value="1"/>
</dbReference>
<sequence length="183" mass="20276">MTKEKTFKLVATAASGLEALVGKELRDLGIPCEVENGRAVFEGTVETIATANLWLRTADRIKIVVGEFNAYSFDELFEKVKALPWEDYLPLDAEFPVAGKSIKSKLYSVPDCQAITKKAIVNRLREVYHRPATVPLTETGALFKLEVALLKDKVTLTLDTTGPSLFKRGYRIEKGGAPLKENM</sequence>
<evidence type="ECO:0000256" key="2">
    <source>
        <dbReference type="PROSITE-ProRule" id="PRU00529"/>
    </source>
</evidence>
<dbReference type="AlphaFoldDB" id="A0A6I4XQC8"/>
<dbReference type="Proteomes" id="UP000439965">
    <property type="component" value="Unassembled WGS sequence"/>
</dbReference>
<feature type="domain" description="THUMP" evidence="3">
    <location>
        <begin position="47"/>
        <end position="160"/>
    </location>
</feature>
<dbReference type="SMART" id="SM00981">
    <property type="entry name" value="THUMP"/>
    <property type="match status" value="1"/>
</dbReference>
<name>A0A6I4XQC8_ENTGA</name>
<dbReference type="CDD" id="cd11715">
    <property type="entry name" value="THUMP_AdoMetMT"/>
    <property type="match status" value="1"/>
</dbReference>
<keyword evidence="4" id="KW-0808">Transferase</keyword>
<accession>A0A6I4XQC8</accession>
<gene>
    <name evidence="4" type="ORF">GTI89_16145</name>
</gene>
<dbReference type="PROSITE" id="PS51165">
    <property type="entry name" value="THUMP"/>
    <property type="match status" value="1"/>
</dbReference>
<dbReference type="GO" id="GO:0008990">
    <property type="term" value="F:rRNA (guanine-N2-)-methyltransferase activity"/>
    <property type="evidence" value="ECO:0007669"/>
    <property type="project" value="TreeGrafter"/>
</dbReference>
<evidence type="ECO:0000256" key="1">
    <source>
        <dbReference type="ARBA" id="ARBA00022603"/>
    </source>
</evidence>
<dbReference type="Pfam" id="PF22020">
    <property type="entry name" value="RlmL_1st"/>
    <property type="match status" value="1"/>
</dbReference>
<dbReference type="InterPro" id="IPR004114">
    <property type="entry name" value="THUMP_dom"/>
</dbReference>